<comment type="caution">
    <text evidence="2">The sequence shown here is derived from an EMBL/GenBank/DDBJ whole genome shotgun (WGS) entry which is preliminary data.</text>
</comment>
<evidence type="ECO:0000256" key="1">
    <source>
        <dbReference type="SAM" id="SignalP"/>
    </source>
</evidence>
<sequence>MRYGISGLAALLFCAPVAHATDLSGDYSGRCANDDRVQCAIEITDRAQVAIVVADRMDYAKKRCVISGRLQPAPEGLYGEIRKGIHLVLRQTPDSGLYMKGLPISACGLDLNGYYGVIGD</sequence>
<accession>A0A6A8A8E7</accession>
<evidence type="ECO:0000313" key="2">
    <source>
        <dbReference type="EMBL" id="MQY47535.1"/>
    </source>
</evidence>
<feature type="signal peptide" evidence="1">
    <location>
        <begin position="1"/>
        <end position="20"/>
    </location>
</feature>
<name>A0A6A8A8E7_9HYPH</name>
<keyword evidence="1" id="KW-0732">Signal</keyword>
<dbReference type="RefSeq" id="WP_153355013.1">
    <property type="nucleotide sequence ID" value="NZ_JAYKOO010000007.1"/>
</dbReference>
<dbReference type="AlphaFoldDB" id="A0A6A8A8E7"/>
<proteinExistence type="predicted"/>
<feature type="chain" id="PRO_5025466679" evidence="1">
    <location>
        <begin position="21"/>
        <end position="120"/>
    </location>
</feature>
<gene>
    <name evidence="2" type="ORF">GAO09_15985</name>
</gene>
<dbReference type="EMBL" id="WIXI01000045">
    <property type="protein sequence ID" value="MQY47535.1"/>
    <property type="molecule type" value="Genomic_DNA"/>
</dbReference>
<protein>
    <submittedName>
        <fullName evidence="2">Uncharacterized protein</fullName>
    </submittedName>
</protein>
<reference evidence="2 3" key="1">
    <citation type="submission" date="2019-11" db="EMBL/GenBank/DDBJ databases">
        <title>Genome analysis of Rhizobacterium cereale a novel genus and species isolated from maize roots in North Spain.</title>
        <authorList>
            <person name="Menendez E."/>
            <person name="Flores-Felix J.D."/>
            <person name="Ramirez-Bahena M.-H."/>
            <person name="Igual J.M."/>
            <person name="Garcia-Fraile P."/>
            <person name="Peix A."/>
            <person name="Velazquez E."/>
        </authorList>
    </citation>
    <scope>NUCLEOTIDE SEQUENCE [LARGE SCALE GENOMIC DNA]</scope>
    <source>
        <strain evidence="2 3">RZME27</strain>
    </source>
</reference>
<evidence type="ECO:0000313" key="3">
    <source>
        <dbReference type="Proteomes" id="UP000435138"/>
    </source>
</evidence>
<keyword evidence="3" id="KW-1185">Reference proteome</keyword>
<dbReference type="Proteomes" id="UP000435138">
    <property type="component" value="Unassembled WGS sequence"/>
</dbReference>
<organism evidence="2 3">
    <name type="scientific">Endobacterium cereale</name>
    <dbReference type="NCBI Taxonomy" id="2663029"/>
    <lineage>
        <taxon>Bacteria</taxon>
        <taxon>Pseudomonadati</taxon>
        <taxon>Pseudomonadota</taxon>
        <taxon>Alphaproteobacteria</taxon>
        <taxon>Hyphomicrobiales</taxon>
        <taxon>Rhizobiaceae</taxon>
        <taxon>Endobacterium</taxon>
    </lineage>
</organism>